<protein>
    <submittedName>
        <fullName evidence="1">Uncharacterized protein</fullName>
    </submittedName>
</protein>
<accession>A0A1V4J2W8</accession>
<organism evidence="1 2">
    <name type="scientific">Patagioenas fasciata monilis</name>
    <dbReference type="NCBI Taxonomy" id="372326"/>
    <lineage>
        <taxon>Eukaryota</taxon>
        <taxon>Metazoa</taxon>
        <taxon>Chordata</taxon>
        <taxon>Craniata</taxon>
        <taxon>Vertebrata</taxon>
        <taxon>Euteleostomi</taxon>
        <taxon>Archelosauria</taxon>
        <taxon>Archosauria</taxon>
        <taxon>Dinosauria</taxon>
        <taxon>Saurischia</taxon>
        <taxon>Theropoda</taxon>
        <taxon>Coelurosauria</taxon>
        <taxon>Aves</taxon>
        <taxon>Neognathae</taxon>
        <taxon>Neoaves</taxon>
        <taxon>Columbimorphae</taxon>
        <taxon>Columbiformes</taxon>
        <taxon>Columbidae</taxon>
        <taxon>Patagioenas</taxon>
    </lineage>
</organism>
<dbReference type="EMBL" id="LSYS01009367">
    <property type="protein sequence ID" value="OPJ66556.1"/>
    <property type="molecule type" value="Genomic_DNA"/>
</dbReference>
<gene>
    <name evidence="1" type="ORF">AV530_016595</name>
</gene>
<evidence type="ECO:0000313" key="1">
    <source>
        <dbReference type="EMBL" id="OPJ66556.1"/>
    </source>
</evidence>
<evidence type="ECO:0000313" key="2">
    <source>
        <dbReference type="Proteomes" id="UP000190648"/>
    </source>
</evidence>
<proteinExistence type="predicted"/>
<dbReference type="AlphaFoldDB" id="A0A1V4J2W8"/>
<keyword evidence="2" id="KW-1185">Reference proteome</keyword>
<dbReference type="Proteomes" id="UP000190648">
    <property type="component" value="Unassembled WGS sequence"/>
</dbReference>
<name>A0A1V4J2W8_PATFA</name>
<reference evidence="1 2" key="1">
    <citation type="submission" date="2016-02" db="EMBL/GenBank/DDBJ databases">
        <title>Band-tailed pigeon sequencing and assembly.</title>
        <authorList>
            <person name="Soares A.E."/>
            <person name="Novak B.J."/>
            <person name="Rice E.S."/>
            <person name="O'Connell B."/>
            <person name="Chang D."/>
            <person name="Weber S."/>
            <person name="Shapiro B."/>
        </authorList>
    </citation>
    <scope>NUCLEOTIDE SEQUENCE [LARGE SCALE GENOMIC DNA]</scope>
    <source>
        <strain evidence="1">BTP2013</strain>
        <tissue evidence="1">Blood</tissue>
    </source>
</reference>
<comment type="caution">
    <text evidence="1">The sequence shown here is derived from an EMBL/GenBank/DDBJ whole genome shotgun (WGS) entry which is preliminary data.</text>
</comment>
<sequence length="72" mass="7959">MLKSCYAADLNSDSVIVMSSVRVSALWGEEREGLFQAPDFCGILHLLKKNKTFINKEYSPDFAGSSDNADIN</sequence>